<keyword evidence="1" id="KW-0812">Transmembrane</keyword>
<evidence type="ECO:0008006" key="4">
    <source>
        <dbReference type="Google" id="ProtNLM"/>
    </source>
</evidence>
<feature type="transmembrane region" description="Helical" evidence="1">
    <location>
        <begin position="6"/>
        <end position="26"/>
    </location>
</feature>
<keyword evidence="1" id="KW-0472">Membrane</keyword>
<evidence type="ECO:0000256" key="1">
    <source>
        <dbReference type="SAM" id="Phobius"/>
    </source>
</evidence>
<keyword evidence="3" id="KW-1185">Reference proteome</keyword>
<reference evidence="2 3" key="1">
    <citation type="submission" date="2022-03" db="EMBL/GenBank/DDBJ databases">
        <authorList>
            <person name="Jo J.-H."/>
            <person name="Im W.-T."/>
        </authorList>
    </citation>
    <scope>NUCLEOTIDE SEQUENCE [LARGE SCALE GENOMIC DNA]</scope>
    <source>
        <strain evidence="2 3">MA9</strain>
    </source>
</reference>
<proteinExistence type="predicted"/>
<accession>A0ABS9UBA2</accession>
<dbReference type="RefSeq" id="WP_241368682.1">
    <property type="nucleotide sequence ID" value="NZ_JAKZFC010000002.1"/>
</dbReference>
<dbReference type="EMBL" id="JAKZFC010000002">
    <property type="protein sequence ID" value="MCH7321620.1"/>
    <property type="molecule type" value="Genomic_DNA"/>
</dbReference>
<evidence type="ECO:0000313" key="3">
    <source>
        <dbReference type="Proteomes" id="UP001316087"/>
    </source>
</evidence>
<organism evidence="2 3">
    <name type="scientific">Solibacillus palustris</name>
    <dbReference type="NCBI Taxonomy" id="2908203"/>
    <lineage>
        <taxon>Bacteria</taxon>
        <taxon>Bacillati</taxon>
        <taxon>Bacillota</taxon>
        <taxon>Bacilli</taxon>
        <taxon>Bacillales</taxon>
        <taxon>Caryophanaceae</taxon>
        <taxon>Solibacillus</taxon>
    </lineage>
</organism>
<evidence type="ECO:0000313" key="2">
    <source>
        <dbReference type="EMBL" id="MCH7321620.1"/>
    </source>
</evidence>
<protein>
    <recommendedName>
        <fullName evidence="4">DUF3139 domain-containing protein</fullName>
    </recommendedName>
</protein>
<comment type="caution">
    <text evidence="2">The sequence shown here is derived from an EMBL/GenBank/DDBJ whole genome shotgun (WGS) entry which is preliminary data.</text>
</comment>
<dbReference type="Proteomes" id="UP001316087">
    <property type="component" value="Unassembled WGS sequence"/>
</dbReference>
<keyword evidence="1" id="KW-1133">Transmembrane helix</keyword>
<sequence>MHPAELIELSIVGGILLVILLVSLILKGKWRKIIQGLAILLLLSFGIFYFVRPYWIDMQIEKKVGYIQIHLEEQYPGETWEYRTVPHRVDGYKHLNPYYIGVIFDTEPLVEYKYFARNKSDIIQQGWDTSDLQSDLIHLEGLGE</sequence>
<feature type="transmembrane region" description="Helical" evidence="1">
    <location>
        <begin position="33"/>
        <end position="51"/>
    </location>
</feature>
<gene>
    <name evidence="2" type="ORF">LZ480_06900</name>
</gene>
<name>A0ABS9UBA2_9BACL</name>